<dbReference type="RefSeq" id="WP_208255893.1">
    <property type="nucleotide sequence ID" value="NZ_JAGEOJ010000005.1"/>
</dbReference>
<organism evidence="10 11">
    <name type="scientific">Actinomadura barringtoniae</name>
    <dbReference type="NCBI Taxonomy" id="1427535"/>
    <lineage>
        <taxon>Bacteria</taxon>
        <taxon>Bacillati</taxon>
        <taxon>Actinomycetota</taxon>
        <taxon>Actinomycetes</taxon>
        <taxon>Streptosporangiales</taxon>
        <taxon>Thermomonosporaceae</taxon>
        <taxon>Actinomadura</taxon>
    </lineage>
</organism>
<dbReference type="InterPro" id="IPR000515">
    <property type="entry name" value="MetI-like"/>
</dbReference>
<feature type="transmembrane region" description="Helical" evidence="7">
    <location>
        <begin position="294"/>
        <end position="314"/>
    </location>
</feature>
<comment type="caution">
    <text evidence="10">The sequence shown here is derived from an EMBL/GenBank/DDBJ whole genome shotgun (WGS) entry which is preliminary data.</text>
</comment>
<evidence type="ECO:0000256" key="7">
    <source>
        <dbReference type="RuleBase" id="RU363032"/>
    </source>
</evidence>
<dbReference type="EMBL" id="JAGEOJ010000005">
    <property type="protein sequence ID" value="MBO2448249.1"/>
    <property type="molecule type" value="Genomic_DNA"/>
</dbReference>
<keyword evidence="3" id="KW-1003">Cell membrane</keyword>
<reference evidence="10" key="1">
    <citation type="submission" date="2021-03" db="EMBL/GenBank/DDBJ databases">
        <authorList>
            <person name="Kanchanasin P."/>
            <person name="Saeng-In P."/>
            <person name="Phongsopitanun W."/>
            <person name="Yuki M."/>
            <person name="Kudo T."/>
            <person name="Ohkuma M."/>
            <person name="Tanasupawat S."/>
        </authorList>
    </citation>
    <scope>NUCLEOTIDE SEQUENCE</scope>
    <source>
        <strain evidence="10">GKU 128</strain>
    </source>
</reference>
<keyword evidence="5 7" id="KW-1133">Transmembrane helix</keyword>
<dbReference type="Proteomes" id="UP000669179">
    <property type="component" value="Unassembled WGS sequence"/>
</dbReference>
<feature type="region of interest" description="Disordered" evidence="8">
    <location>
        <begin position="1"/>
        <end position="23"/>
    </location>
</feature>
<evidence type="ECO:0000256" key="4">
    <source>
        <dbReference type="ARBA" id="ARBA00022692"/>
    </source>
</evidence>
<comment type="subcellular location">
    <subcellularLocation>
        <location evidence="1 7">Cell membrane</location>
        <topology evidence="1 7">Multi-pass membrane protein</topology>
    </subcellularLocation>
</comment>
<dbReference type="CDD" id="cd06261">
    <property type="entry name" value="TM_PBP2"/>
    <property type="match status" value="1"/>
</dbReference>
<evidence type="ECO:0000259" key="9">
    <source>
        <dbReference type="PROSITE" id="PS50928"/>
    </source>
</evidence>
<comment type="similarity">
    <text evidence="7">Belongs to the binding-protein-dependent transport system permease family.</text>
</comment>
<dbReference type="AlphaFoldDB" id="A0A939PFI1"/>
<keyword evidence="4 7" id="KW-0812">Transmembrane</keyword>
<evidence type="ECO:0000256" key="8">
    <source>
        <dbReference type="SAM" id="MobiDB-lite"/>
    </source>
</evidence>
<feature type="transmembrane region" description="Helical" evidence="7">
    <location>
        <begin position="101"/>
        <end position="122"/>
    </location>
</feature>
<feature type="transmembrane region" description="Helical" evidence="7">
    <location>
        <begin position="244"/>
        <end position="266"/>
    </location>
</feature>
<evidence type="ECO:0000313" key="11">
    <source>
        <dbReference type="Proteomes" id="UP000669179"/>
    </source>
</evidence>
<name>A0A939PFI1_9ACTN</name>
<sequence>MQSVQTRQHRTPPAPPPRPRAAGRLRGAWRPRVWGPYLMVAPTVAGAAFLLFYPLLRNLLISFQHFRFGELIRGHATWVGLHNYRAVLSEGDFWTVVRRTFLFTALNVVLIMVLSTLVALMLTRLGKRMRLAVMSALVLTWAMPIIAATTVFQWLFASRYGVVNWLLTRLGMDGYSEYPWFAHGWATFSVLVILIVWQSVPFGALTLYAALTTVPGEVLESARIDGAGPTRIFRSILFPMLRPIFGLVTSLEVIWVFKAFAQIWAISRGGPDGATTTLPVYAYQVAQSLRQYDLGAAISMLTVLILTVVLIAYFRQVYRQEAQT</sequence>
<feature type="transmembrane region" description="Helical" evidence="7">
    <location>
        <begin position="178"/>
        <end position="197"/>
    </location>
</feature>
<feature type="transmembrane region" description="Helical" evidence="7">
    <location>
        <begin position="34"/>
        <end position="56"/>
    </location>
</feature>
<dbReference type="GO" id="GO:0055085">
    <property type="term" value="P:transmembrane transport"/>
    <property type="evidence" value="ECO:0007669"/>
    <property type="project" value="InterPro"/>
</dbReference>
<evidence type="ECO:0000256" key="1">
    <source>
        <dbReference type="ARBA" id="ARBA00004651"/>
    </source>
</evidence>
<feature type="domain" description="ABC transmembrane type-1" evidence="9">
    <location>
        <begin position="97"/>
        <end position="313"/>
    </location>
</feature>
<dbReference type="Gene3D" id="1.10.3720.10">
    <property type="entry name" value="MetI-like"/>
    <property type="match status" value="1"/>
</dbReference>
<evidence type="ECO:0000313" key="10">
    <source>
        <dbReference type="EMBL" id="MBO2448249.1"/>
    </source>
</evidence>
<accession>A0A939PFI1</accession>
<dbReference type="InterPro" id="IPR035906">
    <property type="entry name" value="MetI-like_sf"/>
</dbReference>
<evidence type="ECO:0000256" key="5">
    <source>
        <dbReference type="ARBA" id="ARBA00022989"/>
    </source>
</evidence>
<keyword evidence="2 7" id="KW-0813">Transport</keyword>
<dbReference type="PANTHER" id="PTHR43227:SF8">
    <property type="entry name" value="DIACETYLCHITOBIOSE UPTAKE SYSTEM PERMEASE PROTEIN DASB"/>
    <property type="match status" value="1"/>
</dbReference>
<dbReference type="PROSITE" id="PS50928">
    <property type="entry name" value="ABC_TM1"/>
    <property type="match status" value="1"/>
</dbReference>
<dbReference type="SUPFAM" id="SSF161098">
    <property type="entry name" value="MetI-like"/>
    <property type="match status" value="1"/>
</dbReference>
<keyword evidence="11" id="KW-1185">Reference proteome</keyword>
<feature type="transmembrane region" description="Helical" evidence="7">
    <location>
        <begin position="134"/>
        <end position="158"/>
    </location>
</feature>
<evidence type="ECO:0000256" key="2">
    <source>
        <dbReference type="ARBA" id="ARBA00022448"/>
    </source>
</evidence>
<dbReference type="GO" id="GO:0005886">
    <property type="term" value="C:plasma membrane"/>
    <property type="evidence" value="ECO:0007669"/>
    <property type="project" value="UniProtKB-SubCell"/>
</dbReference>
<protein>
    <submittedName>
        <fullName evidence="10">Sugar ABC transporter permease</fullName>
    </submittedName>
</protein>
<proteinExistence type="inferred from homology"/>
<evidence type="ECO:0000256" key="6">
    <source>
        <dbReference type="ARBA" id="ARBA00023136"/>
    </source>
</evidence>
<dbReference type="Pfam" id="PF00528">
    <property type="entry name" value="BPD_transp_1"/>
    <property type="match status" value="1"/>
</dbReference>
<keyword evidence="6 7" id="KW-0472">Membrane</keyword>
<gene>
    <name evidence="10" type="ORF">J4573_14185</name>
</gene>
<dbReference type="PANTHER" id="PTHR43227">
    <property type="entry name" value="BLL4140 PROTEIN"/>
    <property type="match status" value="1"/>
</dbReference>
<evidence type="ECO:0000256" key="3">
    <source>
        <dbReference type="ARBA" id="ARBA00022475"/>
    </source>
</evidence>
<dbReference type="InterPro" id="IPR050809">
    <property type="entry name" value="UgpAE/MalFG_permease"/>
</dbReference>